<comment type="caution">
    <text evidence="3">The sequence shown here is derived from an EMBL/GenBank/DDBJ whole genome shotgun (WGS) entry which is preliminary data.</text>
</comment>
<organism evidence="3 4">
    <name type="scientific">Magnetospirillum molischianum DSM 120</name>
    <dbReference type="NCBI Taxonomy" id="1150626"/>
    <lineage>
        <taxon>Bacteria</taxon>
        <taxon>Pseudomonadati</taxon>
        <taxon>Pseudomonadota</taxon>
        <taxon>Alphaproteobacteria</taxon>
        <taxon>Rhodospirillales</taxon>
        <taxon>Rhodospirillaceae</taxon>
        <taxon>Magnetospirillum</taxon>
    </lineage>
</organism>
<dbReference type="Proteomes" id="UP000004169">
    <property type="component" value="Unassembled WGS sequence"/>
</dbReference>
<dbReference type="InterPro" id="IPR010093">
    <property type="entry name" value="SinI_DNA-bd"/>
</dbReference>
<reference evidence="3 4" key="1">
    <citation type="journal article" date="2012" name="J. Bacteriol.">
        <title>Draft Genome Sequence of the Purple Photosynthetic Bacterium Phaeospirillum molischianum DSM120, a Particularly Versatile Bacterium.</title>
        <authorList>
            <person name="Duquesne K."/>
            <person name="Prima V."/>
            <person name="Ji B."/>
            <person name="Rouy Z."/>
            <person name="Medigue C."/>
            <person name="Talla E."/>
            <person name="Sturgis J.N."/>
        </authorList>
    </citation>
    <scope>NUCLEOTIDE SEQUENCE [LARGE SCALE GENOMIC DNA]</scope>
    <source>
        <strain evidence="4">DSM120</strain>
    </source>
</reference>
<feature type="region of interest" description="Disordered" evidence="1">
    <location>
        <begin position="89"/>
        <end position="120"/>
    </location>
</feature>
<sequence>MALRPHCHPRHPARLNRMRHLRLASDPADTDSQPLDRSITVKDAAALLGCDDSTVRRLLEAGEFEGHRIGVKKRGVRIYLSSVQMYRERNALAKQPKNRSSESTRSPPHRSPATTAEHKEAMAFLKSIGVRFSPR</sequence>
<proteinExistence type="predicted"/>
<evidence type="ECO:0000259" key="2">
    <source>
        <dbReference type="Pfam" id="PF12728"/>
    </source>
</evidence>
<gene>
    <name evidence="3" type="ORF">PHAMO_340026</name>
</gene>
<accession>H8FUW5</accession>
<protein>
    <recommendedName>
        <fullName evidence="2">Helix-turn-helix domain-containing protein</fullName>
    </recommendedName>
</protein>
<evidence type="ECO:0000256" key="1">
    <source>
        <dbReference type="SAM" id="MobiDB-lite"/>
    </source>
</evidence>
<evidence type="ECO:0000313" key="3">
    <source>
        <dbReference type="EMBL" id="CCG42153.1"/>
    </source>
</evidence>
<keyword evidence="4" id="KW-1185">Reference proteome</keyword>
<name>H8FUW5_MAGML</name>
<dbReference type="NCBIfam" id="TIGR01764">
    <property type="entry name" value="excise"/>
    <property type="match status" value="1"/>
</dbReference>
<feature type="domain" description="Helix-turn-helix" evidence="2">
    <location>
        <begin position="40"/>
        <end position="90"/>
    </location>
</feature>
<dbReference type="EMBL" id="CAHP01000028">
    <property type="protein sequence ID" value="CCG42153.1"/>
    <property type="molecule type" value="Genomic_DNA"/>
</dbReference>
<dbReference type="Pfam" id="PF12728">
    <property type="entry name" value="HTH_17"/>
    <property type="match status" value="1"/>
</dbReference>
<dbReference type="STRING" id="1150626.PHAMO_340026"/>
<dbReference type="GO" id="GO:0003677">
    <property type="term" value="F:DNA binding"/>
    <property type="evidence" value="ECO:0007669"/>
    <property type="project" value="InterPro"/>
</dbReference>
<dbReference type="AlphaFoldDB" id="H8FUW5"/>
<evidence type="ECO:0000313" key="4">
    <source>
        <dbReference type="Proteomes" id="UP000004169"/>
    </source>
</evidence>
<dbReference type="InterPro" id="IPR041657">
    <property type="entry name" value="HTH_17"/>
</dbReference>